<evidence type="ECO:0000256" key="9">
    <source>
        <dbReference type="ARBA" id="ARBA00023303"/>
    </source>
</evidence>
<comment type="subcellular location">
    <subcellularLocation>
        <location evidence="1">Membrane</location>
        <topology evidence="1">Multi-pass membrane protein</topology>
    </subcellularLocation>
</comment>
<protein>
    <submittedName>
        <fullName evidence="11">H+/Cl-antiporter ClcA</fullName>
    </submittedName>
</protein>
<evidence type="ECO:0000256" key="10">
    <source>
        <dbReference type="SAM" id="Phobius"/>
    </source>
</evidence>
<dbReference type="RefSeq" id="WP_079471731.1">
    <property type="nucleotide sequence ID" value="NZ_FUZZ01000003.1"/>
</dbReference>
<accession>A0A1T5P7L4</accession>
<feature type="transmembrane region" description="Helical" evidence="10">
    <location>
        <begin position="359"/>
        <end position="385"/>
    </location>
</feature>
<proteinExistence type="predicted"/>
<keyword evidence="2" id="KW-0813">Transport</keyword>
<keyword evidence="3 10" id="KW-0812">Transmembrane</keyword>
<feature type="transmembrane region" description="Helical" evidence="10">
    <location>
        <begin position="228"/>
        <end position="252"/>
    </location>
</feature>
<keyword evidence="5" id="KW-0406">Ion transport</keyword>
<dbReference type="Gene3D" id="1.10.3080.10">
    <property type="entry name" value="Clc chloride channel"/>
    <property type="match status" value="1"/>
</dbReference>
<evidence type="ECO:0000256" key="6">
    <source>
        <dbReference type="ARBA" id="ARBA00023136"/>
    </source>
</evidence>
<evidence type="ECO:0000256" key="2">
    <source>
        <dbReference type="ARBA" id="ARBA00022448"/>
    </source>
</evidence>
<dbReference type="InterPro" id="IPR014743">
    <property type="entry name" value="Cl-channel_core"/>
</dbReference>
<dbReference type="AlphaFoldDB" id="A0A1T5P7L4"/>
<evidence type="ECO:0000256" key="1">
    <source>
        <dbReference type="ARBA" id="ARBA00004141"/>
    </source>
</evidence>
<evidence type="ECO:0000256" key="8">
    <source>
        <dbReference type="ARBA" id="ARBA00023214"/>
    </source>
</evidence>
<dbReference type="PANTHER" id="PTHR43427">
    <property type="entry name" value="CHLORIDE CHANNEL PROTEIN CLC-E"/>
    <property type="match status" value="1"/>
</dbReference>
<feature type="transmembrane region" description="Helical" evidence="10">
    <location>
        <begin position="264"/>
        <end position="286"/>
    </location>
</feature>
<dbReference type="EMBL" id="FUZZ01000003">
    <property type="protein sequence ID" value="SKD08607.1"/>
    <property type="molecule type" value="Genomic_DNA"/>
</dbReference>
<evidence type="ECO:0000256" key="7">
    <source>
        <dbReference type="ARBA" id="ARBA00023173"/>
    </source>
</evidence>
<evidence type="ECO:0000256" key="4">
    <source>
        <dbReference type="ARBA" id="ARBA00022989"/>
    </source>
</evidence>
<sequence>MINKLYAITKNGWPPVAAAVHIPADVPGKRASRTLYLSVAAILAAAAGTVAAWAISVIIHAVTSLAYYGEMSTASTGIENTEQGWWIIGIPVAGALLLVAIARYTSPLLRAMGLTVAIGAGNPLGIENAAMLFNGGLGAWIGKLFRCTNDECRILFTAGVCSTLGSLFGAPVAAVFLALEVFLAEWTPGNILPVAAAAATAAAGSYLYRGTSPVLSFTPLPAMNAKAVAGYMIVALLVGLWARLSIVLYRLVEKWFGKLTKYNTWYLLLAALLTGIIGYISPRILGTGEGYIRDLLEAHVTLAILFALAFLKWIAWLFFSGANKTGSGIIPLLVIGGAMGLLIGAPLQMAFPSLMINAGVVVIVGMGAMLAGTTRAVLTAIILLLEMTHDINVALPAILACILAYGIAIFKSKKAQND</sequence>
<evidence type="ECO:0000313" key="11">
    <source>
        <dbReference type="EMBL" id="SKD08607.1"/>
    </source>
</evidence>
<keyword evidence="12" id="KW-1185">Reference proteome</keyword>
<evidence type="ECO:0000256" key="3">
    <source>
        <dbReference type="ARBA" id="ARBA00022692"/>
    </source>
</evidence>
<evidence type="ECO:0000313" key="12">
    <source>
        <dbReference type="Proteomes" id="UP000190166"/>
    </source>
</evidence>
<keyword evidence="7" id="KW-0869">Chloride channel</keyword>
<dbReference type="InterPro" id="IPR001807">
    <property type="entry name" value="ClC"/>
</dbReference>
<dbReference type="GO" id="GO:0034707">
    <property type="term" value="C:chloride channel complex"/>
    <property type="evidence" value="ECO:0007669"/>
    <property type="project" value="UniProtKB-KW"/>
</dbReference>
<dbReference type="PANTHER" id="PTHR43427:SF6">
    <property type="entry name" value="CHLORIDE CHANNEL PROTEIN CLC-E"/>
    <property type="match status" value="1"/>
</dbReference>
<feature type="transmembrane region" description="Helical" evidence="10">
    <location>
        <begin position="391"/>
        <end position="410"/>
    </location>
</feature>
<keyword evidence="4 10" id="KW-1133">Transmembrane helix</keyword>
<feature type="transmembrane region" description="Helical" evidence="10">
    <location>
        <begin position="83"/>
        <end position="102"/>
    </location>
</feature>
<reference evidence="11 12" key="1">
    <citation type="submission" date="2017-02" db="EMBL/GenBank/DDBJ databases">
        <authorList>
            <person name="Peterson S.W."/>
        </authorList>
    </citation>
    <scope>NUCLEOTIDE SEQUENCE [LARGE SCALE GENOMIC DNA]</scope>
    <source>
        <strain evidence="11 12">DSM 18108</strain>
    </source>
</reference>
<dbReference type="GO" id="GO:0005254">
    <property type="term" value="F:chloride channel activity"/>
    <property type="evidence" value="ECO:0007669"/>
    <property type="project" value="UniProtKB-KW"/>
</dbReference>
<dbReference type="SUPFAM" id="SSF81340">
    <property type="entry name" value="Clc chloride channel"/>
    <property type="match status" value="1"/>
</dbReference>
<feature type="transmembrane region" description="Helical" evidence="10">
    <location>
        <begin position="154"/>
        <end position="179"/>
    </location>
</feature>
<dbReference type="STRING" id="393003.SAMN05660461_4479"/>
<keyword evidence="8" id="KW-0868">Chloride</keyword>
<feature type="transmembrane region" description="Helical" evidence="10">
    <location>
        <begin position="325"/>
        <end position="347"/>
    </location>
</feature>
<feature type="transmembrane region" description="Helical" evidence="10">
    <location>
        <begin position="35"/>
        <end position="63"/>
    </location>
</feature>
<name>A0A1T5P7L4_9BACT</name>
<feature type="transmembrane region" description="Helical" evidence="10">
    <location>
        <begin position="191"/>
        <end position="208"/>
    </location>
</feature>
<dbReference type="Proteomes" id="UP000190166">
    <property type="component" value="Unassembled WGS sequence"/>
</dbReference>
<dbReference type="Pfam" id="PF00654">
    <property type="entry name" value="Voltage_CLC"/>
    <property type="match status" value="1"/>
</dbReference>
<dbReference type="InterPro" id="IPR050368">
    <property type="entry name" value="ClC-type_chloride_channel"/>
</dbReference>
<gene>
    <name evidence="11" type="ORF">SAMN05660461_4479</name>
</gene>
<feature type="transmembrane region" description="Helical" evidence="10">
    <location>
        <begin position="298"/>
        <end position="319"/>
    </location>
</feature>
<organism evidence="11 12">
    <name type="scientific">Chitinophaga ginsengisegetis</name>
    <dbReference type="NCBI Taxonomy" id="393003"/>
    <lineage>
        <taxon>Bacteria</taxon>
        <taxon>Pseudomonadati</taxon>
        <taxon>Bacteroidota</taxon>
        <taxon>Chitinophagia</taxon>
        <taxon>Chitinophagales</taxon>
        <taxon>Chitinophagaceae</taxon>
        <taxon>Chitinophaga</taxon>
    </lineage>
</organism>
<dbReference type="PRINTS" id="PR00762">
    <property type="entry name" value="CLCHANNEL"/>
</dbReference>
<keyword evidence="9" id="KW-0407">Ion channel</keyword>
<keyword evidence="6 10" id="KW-0472">Membrane</keyword>
<evidence type="ECO:0000256" key="5">
    <source>
        <dbReference type="ARBA" id="ARBA00023065"/>
    </source>
</evidence>
<dbReference type="CDD" id="cd00400">
    <property type="entry name" value="Voltage_gated_ClC"/>
    <property type="match status" value="1"/>
</dbReference>